<feature type="chain" id="PRO_5017777007" description="Kelch motif protein" evidence="1">
    <location>
        <begin position="31"/>
        <end position="401"/>
    </location>
</feature>
<dbReference type="RefSeq" id="WP_147315790.1">
    <property type="nucleotide sequence ID" value="NZ_BONB01000101.1"/>
</dbReference>
<evidence type="ECO:0000313" key="2">
    <source>
        <dbReference type="EMBL" id="REG02017.1"/>
    </source>
</evidence>
<accession>A0A3D9ZXV5</accession>
<evidence type="ECO:0000256" key="1">
    <source>
        <dbReference type="SAM" id="SignalP"/>
    </source>
</evidence>
<dbReference type="OrthoDB" id="4894058at2"/>
<dbReference type="EMBL" id="QUMQ01000001">
    <property type="protein sequence ID" value="REG02017.1"/>
    <property type="molecule type" value="Genomic_DNA"/>
</dbReference>
<evidence type="ECO:0000313" key="3">
    <source>
        <dbReference type="Proteomes" id="UP000256913"/>
    </source>
</evidence>
<keyword evidence="1" id="KW-0732">Signal</keyword>
<name>A0A3D9ZXV5_9ACTN</name>
<dbReference type="AlphaFoldDB" id="A0A3D9ZXV5"/>
<feature type="signal peptide" evidence="1">
    <location>
        <begin position="1"/>
        <end position="30"/>
    </location>
</feature>
<comment type="caution">
    <text evidence="2">The sequence shown here is derived from an EMBL/GenBank/DDBJ whole genome shotgun (WGS) entry which is preliminary data.</text>
</comment>
<evidence type="ECO:0008006" key="4">
    <source>
        <dbReference type="Google" id="ProtNLM"/>
    </source>
</evidence>
<dbReference type="Proteomes" id="UP000256913">
    <property type="component" value="Unassembled WGS sequence"/>
</dbReference>
<organism evidence="2 3">
    <name type="scientific">Asanoa ferruginea</name>
    <dbReference type="NCBI Taxonomy" id="53367"/>
    <lineage>
        <taxon>Bacteria</taxon>
        <taxon>Bacillati</taxon>
        <taxon>Actinomycetota</taxon>
        <taxon>Actinomycetes</taxon>
        <taxon>Micromonosporales</taxon>
        <taxon>Micromonosporaceae</taxon>
        <taxon>Asanoa</taxon>
    </lineage>
</organism>
<reference evidence="2 3" key="1">
    <citation type="submission" date="2018-08" db="EMBL/GenBank/DDBJ databases">
        <title>Sequencing the genomes of 1000 actinobacteria strains.</title>
        <authorList>
            <person name="Klenk H.-P."/>
        </authorList>
    </citation>
    <scope>NUCLEOTIDE SEQUENCE [LARGE SCALE GENOMIC DNA]</scope>
    <source>
        <strain evidence="2 3">DSM 44099</strain>
    </source>
</reference>
<keyword evidence="3" id="KW-1185">Reference proteome</keyword>
<proteinExistence type="predicted"/>
<gene>
    <name evidence="2" type="ORF">DFJ67_8106</name>
</gene>
<protein>
    <recommendedName>
        <fullName evidence="4">Kelch motif protein</fullName>
    </recommendedName>
</protein>
<dbReference type="PROSITE" id="PS51257">
    <property type="entry name" value="PROKAR_LIPOPROTEIN"/>
    <property type="match status" value="1"/>
</dbReference>
<sequence>MPGSSRPRRFVAIALLLLLAACDSGGTAPAPPEPVHPQWKQLTLPAPPGAAGRNLVRDTIRCGSRWYVAGGVATPAGDTRPALWSTTDAAAATGWAPVPIDTVSDYYAIRSVLYALGCFDGRLAAIGAKTGGAHGNPRVRTFYSRADGTLVAVPSTDFELYGGGRQVSTNRIAGGGPGGWLLAGNRAGGATVWTSPDATLFTIHEDVAPLASTPELGTSAQDAVAVPAGWVVVGGGRPKGRIDRDPFVWTSADARAWTRVPLPGTPDDEEAQRVVRTPDGIVAVGVAGSAFAAWRGDAAGAGGWSGASRFGATGAGVISGIDAVTVLDGASRLVAATTGADGHRLWTADLGGKEWQSVATPVQVGPGGTTATAVGGSGQTLVLLADDGTASTAWVSQFPRP</sequence>